<dbReference type="PANTHER" id="PTHR38834:SF3">
    <property type="entry name" value="SOLUTE-BINDING PROTEIN FAMILY 3_N-TERMINAL DOMAIN-CONTAINING PROTEIN"/>
    <property type="match status" value="1"/>
</dbReference>
<evidence type="ECO:0000313" key="4">
    <source>
        <dbReference type="Proteomes" id="UP000061457"/>
    </source>
</evidence>
<evidence type="ECO:0000256" key="1">
    <source>
        <dbReference type="SAM" id="SignalP"/>
    </source>
</evidence>
<evidence type="ECO:0000313" key="3">
    <source>
        <dbReference type="EMBL" id="ALO43890.1"/>
    </source>
</evidence>
<accession>A0A0S2K7D9</accession>
<protein>
    <recommendedName>
        <fullName evidence="2">Solute-binding protein family 3/N-terminal domain-containing protein</fullName>
    </recommendedName>
</protein>
<dbReference type="InterPro" id="IPR001638">
    <property type="entry name" value="Solute-binding_3/MltF_N"/>
</dbReference>
<dbReference type="Pfam" id="PF00497">
    <property type="entry name" value="SBP_bac_3"/>
    <property type="match status" value="1"/>
</dbReference>
<dbReference type="Gene3D" id="3.40.190.10">
    <property type="entry name" value="Periplasmic binding protein-like II"/>
    <property type="match status" value="2"/>
</dbReference>
<dbReference type="PANTHER" id="PTHR38834">
    <property type="entry name" value="PERIPLASMIC SUBSTRATE BINDING PROTEIN FAMILY 3"/>
    <property type="match status" value="1"/>
</dbReference>
<dbReference type="Proteomes" id="UP000061457">
    <property type="component" value="Chromosome II"/>
</dbReference>
<feature type="signal peptide" evidence="1">
    <location>
        <begin position="1"/>
        <end position="32"/>
    </location>
</feature>
<reference evidence="3 4" key="1">
    <citation type="submission" date="2015-11" db="EMBL/GenBank/DDBJ databases">
        <authorList>
            <person name="Zhang Y."/>
            <person name="Guo Z."/>
        </authorList>
    </citation>
    <scope>NUCLEOTIDE SEQUENCE [LARGE SCALE GENOMIC DNA]</scope>
    <source>
        <strain evidence="3 4">KCTC 12086</strain>
    </source>
</reference>
<dbReference type="STRING" id="161398.PP2015_3415"/>
<dbReference type="AlphaFoldDB" id="A0A0S2K7D9"/>
<keyword evidence="1" id="KW-0732">Signal</keyword>
<dbReference type="RefSeq" id="WP_058031718.1">
    <property type="nucleotide sequence ID" value="NZ_CP013188.1"/>
</dbReference>
<proteinExistence type="predicted"/>
<dbReference type="PATRIC" id="fig|161398.10.peg.3480"/>
<name>A0A0S2K7D9_9GAMM</name>
<feature type="domain" description="Solute-binding protein family 3/N-terminal" evidence="2">
    <location>
        <begin position="42"/>
        <end position="113"/>
    </location>
</feature>
<dbReference type="EMBL" id="CP013188">
    <property type="protein sequence ID" value="ALO43890.1"/>
    <property type="molecule type" value="Genomic_DNA"/>
</dbReference>
<dbReference type="SUPFAM" id="SSF53850">
    <property type="entry name" value="Periplasmic binding protein-like II"/>
    <property type="match status" value="1"/>
</dbReference>
<sequence length="263" mass="30374">MTTFNLFSIDTKHILFSSVLLGCCFASSHSHADVVLKICHEANNYPPYFYQNNNQSKGLLTDIIKTAAKKANVAVQFYSKPWNRCQKDVKTGKSHALYAMIRTPLRAKEYAFPSNQDSHLWSASYPIFFKSSSKFELENYKPNQGLGAPLGYVVWQTLNEKGWLSPFQYEPAQGLKMVAQGKLDGYVVERLIGLNLLFENHLQEEVTYSQNHLLDTTWYLPFNKNFYLNNQVLVENFWFELNNARAHLEKKHKTLSNRKSKTN</sequence>
<evidence type="ECO:0000259" key="2">
    <source>
        <dbReference type="Pfam" id="PF00497"/>
    </source>
</evidence>
<organism evidence="3 4">
    <name type="scientific">Pseudoalteromonas phenolica</name>
    <dbReference type="NCBI Taxonomy" id="161398"/>
    <lineage>
        <taxon>Bacteria</taxon>
        <taxon>Pseudomonadati</taxon>
        <taxon>Pseudomonadota</taxon>
        <taxon>Gammaproteobacteria</taxon>
        <taxon>Alteromonadales</taxon>
        <taxon>Pseudoalteromonadaceae</taxon>
        <taxon>Pseudoalteromonas</taxon>
    </lineage>
</organism>
<keyword evidence="4" id="KW-1185">Reference proteome</keyword>
<gene>
    <name evidence="3" type="ORF">PP2015_3415</name>
</gene>
<feature type="chain" id="PRO_5006601230" description="Solute-binding protein family 3/N-terminal domain-containing protein" evidence="1">
    <location>
        <begin position="33"/>
        <end position="263"/>
    </location>
</feature>
<dbReference type="OrthoDB" id="6118698at2"/>
<dbReference type="KEGG" id="pphe:PP2015_3415"/>